<organism evidence="11 12">
    <name type="scientific">Mycolicibacterium aurum</name>
    <name type="common">Mycobacterium aurum</name>
    <dbReference type="NCBI Taxonomy" id="1791"/>
    <lineage>
        <taxon>Bacteria</taxon>
        <taxon>Bacillati</taxon>
        <taxon>Actinomycetota</taxon>
        <taxon>Actinomycetes</taxon>
        <taxon>Mycobacteriales</taxon>
        <taxon>Mycobacteriaceae</taxon>
        <taxon>Mycolicibacterium</taxon>
    </lineage>
</organism>
<evidence type="ECO:0000313" key="11">
    <source>
        <dbReference type="EMBL" id="VEG58010.1"/>
    </source>
</evidence>
<dbReference type="STRING" id="1791.GCA_001049355_04319"/>
<evidence type="ECO:0000313" key="12">
    <source>
        <dbReference type="Proteomes" id="UP000279306"/>
    </source>
</evidence>
<keyword evidence="3 9" id="KW-0136">Cellulose degradation</keyword>
<keyword evidence="4" id="KW-1015">Disulfide bond</keyword>
<dbReference type="OrthoDB" id="309899at2"/>
<feature type="active site" description="Proton donor" evidence="8">
    <location>
        <position position="180"/>
    </location>
</feature>
<dbReference type="PROSITE" id="PS00656">
    <property type="entry name" value="GLYCOSYL_HYDROL_F6_2"/>
    <property type="match status" value="1"/>
</dbReference>
<dbReference type="PANTHER" id="PTHR34876:SF4">
    <property type="entry name" value="1,4-BETA-D-GLUCAN CELLOBIOHYDROLASE C-RELATED"/>
    <property type="match status" value="1"/>
</dbReference>
<keyword evidence="10" id="KW-1133">Transmembrane helix</keyword>
<evidence type="ECO:0000256" key="10">
    <source>
        <dbReference type="SAM" id="Phobius"/>
    </source>
</evidence>
<evidence type="ECO:0000256" key="5">
    <source>
        <dbReference type="ARBA" id="ARBA00023277"/>
    </source>
</evidence>
<dbReference type="KEGG" id="mauu:NCTC10437_05032"/>
<keyword evidence="6 9" id="KW-0326">Glycosidase</keyword>
<dbReference type="GO" id="GO:0004553">
    <property type="term" value="F:hydrolase activity, hydrolyzing O-glycosyl compounds"/>
    <property type="evidence" value="ECO:0007669"/>
    <property type="project" value="InterPro"/>
</dbReference>
<evidence type="ECO:0000256" key="6">
    <source>
        <dbReference type="ARBA" id="ARBA00023295"/>
    </source>
</evidence>
<sequence>MSGGRKGAASSRWQRVARREGRFIFAMAAVVVVTVLLVAIGAATHAGQRPNAPSPGMVAGSSPIDTKLYTDPDVLAAAAAREDPRLAPIADTPQAKWFSDWSTSATVRSDVGDYLAGAAAANAVPTMVLYRIPALDCGGGARDEQVYKGAPTEQEYKDWVDGAAEALTGHGDAIVILEPDALPQLGHCEQGDRVGLLRHAVDALSATGARIYIDAGHENWVTAAETANRLKSVGIDKVAGFSLNVSNYNTTEGEVLFAESVRFHLNELGVTDPHYVIDTSRNGAGPQDHYCNAPGARLGQAPQLFRGGALDGLLWVKNPGETDGVCQGAPIIGFWASAALSLLGL</sequence>
<evidence type="ECO:0000256" key="1">
    <source>
        <dbReference type="ARBA" id="ARBA00022729"/>
    </source>
</evidence>
<protein>
    <recommendedName>
        <fullName evidence="9">Glucanase</fullName>
        <ecNumber evidence="9">3.2.1.-</ecNumber>
    </recommendedName>
</protein>
<keyword evidence="5 9" id="KW-0119">Carbohydrate metabolism</keyword>
<evidence type="ECO:0000256" key="8">
    <source>
        <dbReference type="PROSITE-ProRule" id="PRU10057"/>
    </source>
</evidence>
<dbReference type="PRINTS" id="PR00733">
    <property type="entry name" value="GLHYDRLASE6"/>
</dbReference>
<keyword evidence="7 9" id="KW-0624">Polysaccharide degradation</keyword>
<reference evidence="11 12" key="1">
    <citation type="submission" date="2018-12" db="EMBL/GenBank/DDBJ databases">
        <authorList>
            <consortium name="Pathogen Informatics"/>
        </authorList>
    </citation>
    <scope>NUCLEOTIDE SEQUENCE [LARGE SCALE GENOMIC DNA]</scope>
    <source>
        <strain evidence="11 12">NCTC10437</strain>
    </source>
</reference>
<name>A0A3S4TFH4_MYCAU</name>
<gene>
    <name evidence="11" type="primary">cenA_1</name>
    <name evidence="11" type="ORF">NCTC10437_05032</name>
</gene>
<evidence type="ECO:0000256" key="9">
    <source>
        <dbReference type="RuleBase" id="RU361186"/>
    </source>
</evidence>
<keyword evidence="1" id="KW-0732">Signal</keyword>
<dbReference type="InterPro" id="IPR036434">
    <property type="entry name" value="Beta_cellobiohydrolase_sf"/>
</dbReference>
<dbReference type="Proteomes" id="UP000279306">
    <property type="component" value="Chromosome"/>
</dbReference>
<keyword evidence="12" id="KW-1185">Reference proteome</keyword>
<dbReference type="AlphaFoldDB" id="A0A3S4TFH4"/>
<evidence type="ECO:0000256" key="7">
    <source>
        <dbReference type="ARBA" id="ARBA00023326"/>
    </source>
</evidence>
<comment type="similarity">
    <text evidence="9">Belongs to the glycosyl hydrolase family 6.</text>
</comment>
<dbReference type="Pfam" id="PF01341">
    <property type="entry name" value="Glyco_hydro_6"/>
    <property type="match status" value="1"/>
</dbReference>
<dbReference type="InterPro" id="IPR016288">
    <property type="entry name" value="Beta_cellobiohydrolase"/>
</dbReference>
<evidence type="ECO:0000256" key="4">
    <source>
        <dbReference type="ARBA" id="ARBA00023157"/>
    </source>
</evidence>
<proteinExistence type="inferred from homology"/>
<dbReference type="EMBL" id="LR134356">
    <property type="protein sequence ID" value="VEG58010.1"/>
    <property type="molecule type" value="Genomic_DNA"/>
</dbReference>
<dbReference type="InterPro" id="IPR001524">
    <property type="entry name" value="Glyco_hydro_6_CS"/>
</dbReference>
<keyword evidence="10" id="KW-0472">Membrane</keyword>
<dbReference type="PANTHER" id="PTHR34876">
    <property type="match status" value="1"/>
</dbReference>
<dbReference type="GO" id="GO:0030245">
    <property type="term" value="P:cellulose catabolic process"/>
    <property type="evidence" value="ECO:0007669"/>
    <property type="project" value="UniProtKB-KW"/>
</dbReference>
<feature type="transmembrane region" description="Helical" evidence="10">
    <location>
        <begin position="21"/>
        <end position="43"/>
    </location>
</feature>
<evidence type="ECO:0000256" key="3">
    <source>
        <dbReference type="ARBA" id="ARBA00023001"/>
    </source>
</evidence>
<evidence type="ECO:0000256" key="2">
    <source>
        <dbReference type="ARBA" id="ARBA00022801"/>
    </source>
</evidence>
<keyword evidence="10" id="KW-0812">Transmembrane</keyword>
<dbReference type="EC" id="3.2.1.-" evidence="9"/>
<dbReference type="SUPFAM" id="SSF51989">
    <property type="entry name" value="Glycosyl hydrolases family 6, cellulases"/>
    <property type="match status" value="1"/>
</dbReference>
<accession>A0A3S4TFH4</accession>
<dbReference type="Gene3D" id="3.20.20.40">
    <property type="entry name" value="1, 4-beta cellobiohydrolase"/>
    <property type="match status" value="1"/>
</dbReference>
<keyword evidence="2 9" id="KW-0378">Hydrolase</keyword>